<keyword evidence="5" id="KW-0694">RNA-binding</keyword>
<evidence type="ECO:0000256" key="2">
    <source>
        <dbReference type="ARBA" id="ARBA00008563"/>
    </source>
</evidence>
<dbReference type="EMBL" id="KK103219">
    <property type="protein sequence ID" value="KIY95979.1"/>
    <property type="molecule type" value="Genomic_DNA"/>
</dbReference>
<evidence type="ECO:0000256" key="6">
    <source>
        <dbReference type="ARBA" id="ARBA00022980"/>
    </source>
</evidence>
<evidence type="ECO:0000313" key="9">
    <source>
        <dbReference type="Proteomes" id="UP000054498"/>
    </source>
</evidence>
<accession>A0A0D2LWZ4</accession>
<dbReference type="GO" id="GO:0006412">
    <property type="term" value="P:translation"/>
    <property type="evidence" value="ECO:0007669"/>
    <property type="project" value="InterPro"/>
</dbReference>
<dbReference type="Proteomes" id="UP000054498">
    <property type="component" value="Unassembled WGS sequence"/>
</dbReference>
<evidence type="ECO:0000256" key="5">
    <source>
        <dbReference type="ARBA" id="ARBA00022884"/>
    </source>
</evidence>
<dbReference type="GeneID" id="25729302"/>
<comment type="similarity">
    <text evidence="2">Belongs to the bacterial ribosomal protein bL21 family.</text>
</comment>
<dbReference type="GO" id="GO:0003735">
    <property type="term" value="F:structural constituent of ribosome"/>
    <property type="evidence" value="ECO:0007669"/>
    <property type="project" value="InterPro"/>
</dbReference>
<dbReference type="RefSeq" id="XP_013894999.1">
    <property type="nucleotide sequence ID" value="XM_014039545.1"/>
</dbReference>
<dbReference type="NCBIfam" id="TIGR00061">
    <property type="entry name" value="L21"/>
    <property type="match status" value="1"/>
</dbReference>
<keyword evidence="6 8" id="KW-0689">Ribosomal protein</keyword>
<dbReference type="GO" id="GO:0019843">
    <property type="term" value="F:rRNA binding"/>
    <property type="evidence" value="ECO:0007669"/>
    <property type="project" value="UniProtKB-KW"/>
</dbReference>
<protein>
    <submittedName>
        <fullName evidence="8">50S ribosomal protein L21</fullName>
    </submittedName>
</protein>
<dbReference type="OrthoDB" id="5994at2759"/>
<reference evidence="8 9" key="1">
    <citation type="journal article" date="2013" name="BMC Genomics">
        <title>Reconstruction of the lipid metabolism for the microalga Monoraphidium neglectum from its genome sequence reveals characteristics suitable for biofuel production.</title>
        <authorList>
            <person name="Bogen C."/>
            <person name="Al-Dilaimi A."/>
            <person name="Albersmeier A."/>
            <person name="Wichmann J."/>
            <person name="Grundmann M."/>
            <person name="Rupp O."/>
            <person name="Lauersen K.J."/>
            <person name="Blifernez-Klassen O."/>
            <person name="Kalinowski J."/>
            <person name="Goesmann A."/>
            <person name="Mussgnug J.H."/>
            <person name="Kruse O."/>
        </authorList>
    </citation>
    <scope>NUCLEOTIDE SEQUENCE [LARGE SCALE GENOMIC DNA]</scope>
    <source>
        <strain evidence="8 9">SAG 48.87</strain>
    </source>
</reference>
<dbReference type="InterPro" id="IPR028909">
    <property type="entry name" value="bL21-like"/>
</dbReference>
<gene>
    <name evidence="8" type="ORF">MNEG_11985</name>
</gene>
<dbReference type="HAMAP" id="MF_01363">
    <property type="entry name" value="Ribosomal_bL21"/>
    <property type="match status" value="1"/>
</dbReference>
<evidence type="ECO:0000256" key="1">
    <source>
        <dbReference type="ARBA" id="ARBA00004474"/>
    </source>
</evidence>
<name>A0A0D2LWZ4_9CHLO</name>
<dbReference type="PANTHER" id="PTHR21349:SF7">
    <property type="entry name" value="LARGE RIBOSOMAL SUBUNIT PROTEIN BL21C"/>
    <property type="match status" value="1"/>
</dbReference>
<evidence type="ECO:0000256" key="3">
    <source>
        <dbReference type="ARBA" id="ARBA00022640"/>
    </source>
</evidence>
<keyword evidence="7" id="KW-0687">Ribonucleoprotein</keyword>
<evidence type="ECO:0000313" key="8">
    <source>
        <dbReference type="EMBL" id="KIY95979.1"/>
    </source>
</evidence>
<keyword evidence="4" id="KW-0699">rRNA-binding</keyword>
<dbReference type="SUPFAM" id="SSF141091">
    <property type="entry name" value="L21p-like"/>
    <property type="match status" value="1"/>
</dbReference>
<evidence type="ECO:0000256" key="4">
    <source>
        <dbReference type="ARBA" id="ARBA00022730"/>
    </source>
</evidence>
<keyword evidence="3" id="KW-0934">Plastid</keyword>
<dbReference type="KEGG" id="mng:MNEG_11985"/>
<dbReference type="STRING" id="145388.A0A0D2LWZ4"/>
<dbReference type="GO" id="GO:0005762">
    <property type="term" value="C:mitochondrial large ribosomal subunit"/>
    <property type="evidence" value="ECO:0007669"/>
    <property type="project" value="TreeGrafter"/>
</dbReference>
<proteinExistence type="inferred from homology"/>
<dbReference type="InterPro" id="IPR001787">
    <property type="entry name" value="Ribosomal_bL21"/>
</dbReference>
<dbReference type="InterPro" id="IPR036164">
    <property type="entry name" value="bL21-like_sf"/>
</dbReference>
<keyword evidence="9" id="KW-1185">Reference proteome</keyword>
<dbReference type="PANTHER" id="PTHR21349">
    <property type="entry name" value="50S RIBOSOMAL PROTEIN L21"/>
    <property type="match status" value="1"/>
</dbReference>
<evidence type="ECO:0000256" key="7">
    <source>
        <dbReference type="ARBA" id="ARBA00023274"/>
    </source>
</evidence>
<dbReference type="PROSITE" id="PS01169">
    <property type="entry name" value="RIBOSOMAL_L21"/>
    <property type="match status" value="1"/>
</dbReference>
<dbReference type="Pfam" id="PF00829">
    <property type="entry name" value="Ribosomal_L21p"/>
    <property type="match status" value="1"/>
</dbReference>
<dbReference type="InterPro" id="IPR018258">
    <property type="entry name" value="Ribosomal_bL21_CS"/>
</dbReference>
<sequence>MLAQRSAGLRRAFTASARPIVSRSIVRPVCQAAAVEKASTGSPSLLSAGAPDTYAIVEVGGRQMFLEPGKWYTCNRLQVLMGVRRRPGRALRRAPGGGALRPPRSLLVETGSKIRFGRVLALKQEGKFTVGAPYLEGAAVEAEVLEELKGPKVIVYKMRPKKHYRRKNGHRQPLSRFMVTKVGA</sequence>
<organism evidence="8 9">
    <name type="scientific">Monoraphidium neglectum</name>
    <dbReference type="NCBI Taxonomy" id="145388"/>
    <lineage>
        <taxon>Eukaryota</taxon>
        <taxon>Viridiplantae</taxon>
        <taxon>Chlorophyta</taxon>
        <taxon>core chlorophytes</taxon>
        <taxon>Chlorophyceae</taxon>
        <taxon>CS clade</taxon>
        <taxon>Sphaeropleales</taxon>
        <taxon>Selenastraceae</taxon>
        <taxon>Monoraphidium</taxon>
    </lineage>
</organism>
<dbReference type="AlphaFoldDB" id="A0A0D2LWZ4"/>
<comment type="subcellular location">
    <subcellularLocation>
        <location evidence="1">Plastid</location>
    </subcellularLocation>
</comment>
<dbReference type="GO" id="GO:0009536">
    <property type="term" value="C:plastid"/>
    <property type="evidence" value="ECO:0007669"/>
    <property type="project" value="UniProtKB-SubCell"/>
</dbReference>